<evidence type="ECO:0000313" key="3">
    <source>
        <dbReference type="EMBL" id="PNF26776.1"/>
    </source>
</evidence>
<dbReference type="Pfam" id="PF17906">
    <property type="entry name" value="HTH_48"/>
    <property type="match status" value="1"/>
</dbReference>
<name>A0A2J7QDW6_9NEOP</name>
<protein>
    <recommendedName>
        <fullName evidence="2">Mos1 transposase HTH domain-containing protein</fullName>
    </recommendedName>
</protein>
<dbReference type="Pfam" id="PF01359">
    <property type="entry name" value="Transposase_1"/>
    <property type="match status" value="1"/>
</dbReference>
<dbReference type="PANTHER" id="PTHR46060:SF1">
    <property type="entry name" value="MARINER MOS1 TRANSPOSASE-LIKE PROTEIN"/>
    <property type="match status" value="1"/>
</dbReference>
<evidence type="ECO:0000259" key="2">
    <source>
        <dbReference type="Pfam" id="PF17906"/>
    </source>
</evidence>
<dbReference type="Proteomes" id="UP000235965">
    <property type="component" value="Unassembled WGS sequence"/>
</dbReference>
<sequence>STGDDDRLGQLSTGTTPENVAKVGDLIVQDHRLTIQDLCNTLGLSYGTCQRILLEEVNMRIAEKFMPQLLQNEQKQYHLEACRELQQQLQEDLNFLSKVGTGGESWVYGYNPESRTFNSVQCLLASVNAVGTSRQEPLAVRLQLLSQDSGTLRGGVRNHCPSLPDEQQGFGHPSTLTVSWRQSELSGLSVVLCCVRSCFNPLAISEMADQKEQRVCVKFCFLLGKTAAETVGMLRQAFNDDALGKSQVYEWFSRFKSGNMSTEDMPRPGRPSTGRNDENIAKIKRAIDEDRQKTIDQLSEETNISWSTVQRILTEGLHMRWVSAKFVPCLLGDDQRENRVNVCRDSKSEVQNDPEFLKRIVTGDESWCYGYDPESKQSPSQWKTPTSPRPKKARQVRSNVKTMLICFFFYVNGIVHKEFVPPGQTVNQHFYLDVLRRLRESVRRKRSEMWRNGNWLLHRDNAPAHTALTV</sequence>
<dbReference type="STRING" id="105785.A0A2J7QDW6"/>
<dbReference type="OrthoDB" id="9974365at2759"/>
<dbReference type="InterPro" id="IPR041426">
    <property type="entry name" value="Mos1_HTH"/>
</dbReference>
<comment type="caution">
    <text evidence="3">The sequence shown here is derived from an EMBL/GenBank/DDBJ whole genome shotgun (WGS) entry which is preliminary data.</text>
</comment>
<feature type="region of interest" description="Disordered" evidence="1">
    <location>
        <begin position="371"/>
        <end position="393"/>
    </location>
</feature>
<feature type="non-terminal residue" evidence="3">
    <location>
        <position position="1"/>
    </location>
</feature>
<accession>A0A2J7QDW6</accession>
<dbReference type="InterPro" id="IPR052709">
    <property type="entry name" value="Transposase-MT_Hybrid"/>
</dbReference>
<dbReference type="EMBL" id="NEVH01015421">
    <property type="protein sequence ID" value="PNF26776.1"/>
    <property type="molecule type" value="Genomic_DNA"/>
</dbReference>
<proteinExistence type="predicted"/>
<dbReference type="InterPro" id="IPR001888">
    <property type="entry name" value="Transposase_1"/>
</dbReference>
<gene>
    <name evidence="3" type="ORF">B7P43_G18004</name>
</gene>
<dbReference type="GO" id="GO:0003676">
    <property type="term" value="F:nucleic acid binding"/>
    <property type="evidence" value="ECO:0007669"/>
    <property type="project" value="InterPro"/>
</dbReference>
<dbReference type="InParanoid" id="A0A2J7QDW6"/>
<dbReference type="InterPro" id="IPR036397">
    <property type="entry name" value="RNaseH_sf"/>
</dbReference>
<dbReference type="AlphaFoldDB" id="A0A2J7QDW6"/>
<evidence type="ECO:0000313" key="4">
    <source>
        <dbReference type="Proteomes" id="UP000235965"/>
    </source>
</evidence>
<evidence type="ECO:0000256" key="1">
    <source>
        <dbReference type="SAM" id="MobiDB-lite"/>
    </source>
</evidence>
<dbReference type="Gene3D" id="1.10.10.1450">
    <property type="match status" value="1"/>
</dbReference>
<reference evidence="3 4" key="1">
    <citation type="submission" date="2017-12" db="EMBL/GenBank/DDBJ databases">
        <title>Hemimetabolous genomes reveal molecular basis of termite eusociality.</title>
        <authorList>
            <person name="Harrison M.C."/>
            <person name="Jongepier E."/>
            <person name="Robertson H.M."/>
            <person name="Arning N."/>
            <person name="Bitard-Feildel T."/>
            <person name="Chao H."/>
            <person name="Childers C.P."/>
            <person name="Dinh H."/>
            <person name="Doddapaneni H."/>
            <person name="Dugan S."/>
            <person name="Gowin J."/>
            <person name="Greiner C."/>
            <person name="Han Y."/>
            <person name="Hu H."/>
            <person name="Hughes D.S.T."/>
            <person name="Huylmans A.-K."/>
            <person name="Kemena C."/>
            <person name="Kremer L.P.M."/>
            <person name="Lee S.L."/>
            <person name="Lopez-Ezquerra A."/>
            <person name="Mallet L."/>
            <person name="Monroy-Kuhn J.M."/>
            <person name="Moser A."/>
            <person name="Murali S.C."/>
            <person name="Muzny D.M."/>
            <person name="Otani S."/>
            <person name="Piulachs M.-D."/>
            <person name="Poelchau M."/>
            <person name="Qu J."/>
            <person name="Schaub F."/>
            <person name="Wada-Katsumata A."/>
            <person name="Worley K.C."/>
            <person name="Xie Q."/>
            <person name="Ylla G."/>
            <person name="Poulsen M."/>
            <person name="Gibbs R.A."/>
            <person name="Schal C."/>
            <person name="Richards S."/>
            <person name="Belles X."/>
            <person name="Korb J."/>
            <person name="Bornberg-Bauer E."/>
        </authorList>
    </citation>
    <scope>NUCLEOTIDE SEQUENCE [LARGE SCALE GENOMIC DNA]</scope>
    <source>
        <tissue evidence="3">Whole body</tissue>
    </source>
</reference>
<feature type="compositionally biased region" description="Polar residues" evidence="1">
    <location>
        <begin position="376"/>
        <end position="386"/>
    </location>
</feature>
<feature type="domain" description="Mos1 transposase HTH" evidence="2">
    <location>
        <begin position="214"/>
        <end position="259"/>
    </location>
</feature>
<organism evidence="3 4">
    <name type="scientific">Cryptotermes secundus</name>
    <dbReference type="NCBI Taxonomy" id="105785"/>
    <lineage>
        <taxon>Eukaryota</taxon>
        <taxon>Metazoa</taxon>
        <taxon>Ecdysozoa</taxon>
        <taxon>Arthropoda</taxon>
        <taxon>Hexapoda</taxon>
        <taxon>Insecta</taxon>
        <taxon>Pterygota</taxon>
        <taxon>Neoptera</taxon>
        <taxon>Polyneoptera</taxon>
        <taxon>Dictyoptera</taxon>
        <taxon>Blattodea</taxon>
        <taxon>Blattoidea</taxon>
        <taxon>Termitoidae</taxon>
        <taxon>Kalotermitidae</taxon>
        <taxon>Cryptotermitinae</taxon>
        <taxon>Cryptotermes</taxon>
    </lineage>
</organism>
<keyword evidence="4" id="KW-1185">Reference proteome</keyword>
<dbReference type="PANTHER" id="PTHR46060">
    <property type="entry name" value="MARINER MOS1 TRANSPOSASE-LIKE PROTEIN"/>
    <property type="match status" value="1"/>
</dbReference>
<dbReference type="Gene3D" id="3.30.420.10">
    <property type="entry name" value="Ribonuclease H-like superfamily/Ribonuclease H"/>
    <property type="match status" value="1"/>
</dbReference>